<dbReference type="SUPFAM" id="SSF56112">
    <property type="entry name" value="Protein kinase-like (PK-like)"/>
    <property type="match status" value="1"/>
</dbReference>
<evidence type="ECO:0000313" key="1">
    <source>
        <dbReference type="EMBL" id="OAA40243.1"/>
    </source>
</evidence>
<name>A0A162JCD2_CORFA</name>
<reference evidence="1 2" key="1">
    <citation type="journal article" date="2016" name="Genome Biol. Evol.">
        <title>Divergent and convergent evolution of fungal pathogenicity.</title>
        <authorList>
            <person name="Shang Y."/>
            <person name="Xiao G."/>
            <person name="Zheng P."/>
            <person name="Cen K."/>
            <person name="Zhan S."/>
            <person name="Wang C."/>
        </authorList>
    </citation>
    <scope>NUCLEOTIDE SEQUENCE [LARGE SCALE GENOMIC DNA]</scope>
    <source>
        <strain evidence="1 2">ARSEF 2679</strain>
    </source>
</reference>
<gene>
    <name evidence="1" type="ORF">ISF_09821</name>
</gene>
<keyword evidence="2" id="KW-1185">Reference proteome</keyword>
<protein>
    <submittedName>
        <fullName evidence="1">Protein kinase-like domain protein</fullName>
    </submittedName>
</protein>
<dbReference type="GO" id="GO:0016301">
    <property type="term" value="F:kinase activity"/>
    <property type="evidence" value="ECO:0007669"/>
    <property type="project" value="UniProtKB-KW"/>
</dbReference>
<proteinExistence type="predicted"/>
<dbReference type="RefSeq" id="XP_018699399.1">
    <property type="nucleotide sequence ID" value="XM_018853422.1"/>
</dbReference>
<dbReference type="PANTHER" id="PTHR21310">
    <property type="entry name" value="AMINOGLYCOSIDE PHOSPHOTRANSFERASE-RELATED-RELATED"/>
    <property type="match status" value="1"/>
</dbReference>
<keyword evidence="1" id="KW-0418">Kinase</keyword>
<evidence type="ECO:0000313" key="2">
    <source>
        <dbReference type="Proteomes" id="UP000076744"/>
    </source>
</evidence>
<comment type="caution">
    <text evidence="1">The sequence shown here is derived from an EMBL/GenBank/DDBJ whole genome shotgun (WGS) entry which is preliminary data.</text>
</comment>
<dbReference type="AlphaFoldDB" id="A0A162JCD2"/>
<dbReference type="Proteomes" id="UP000076744">
    <property type="component" value="Unassembled WGS sequence"/>
</dbReference>
<organism evidence="1 2">
    <name type="scientific">Cordyceps fumosorosea (strain ARSEF 2679)</name>
    <name type="common">Isaria fumosorosea</name>
    <dbReference type="NCBI Taxonomy" id="1081104"/>
    <lineage>
        <taxon>Eukaryota</taxon>
        <taxon>Fungi</taxon>
        <taxon>Dikarya</taxon>
        <taxon>Ascomycota</taxon>
        <taxon>Pezizomycotina</taxon>
        <taxon>Sordariomycetes</taxon>
        <taxon>Hypocreomycetidae</taxon>
        <taxon>Hypocreales</taxon>
        <taxon>Cordycipitaceae</taxon>
        <taxon>Cordyceps</taxon>
    </lineage>
</organism>
<dbReference type="InterPro" id="IPR011009">
    <property type="entry name" value="Kinase-like_dom_sf"/>
</dbReference>
<accession>A0A162JCD2</accession>
<dbReference type="OrthoDB" id="5412996at2759"/>
<dbReference type="PANTHER" id="PTHR21310:SF37">
    <property type="entry name" value="AMINOGLYCOSIDE PHOSPHOTRANSFERASE DOMAIN-CONTAINING PROTEIN"/>
    <property type="match status" value="1"/>
</dbReference>
<dbReference type="EMBL" id="AZHB01000078">
    <property type="protein sequence ID" value="OAA40243.1"/>
    <property type="molecule type" value="Genomic_DNA"/>
</dbReference>
<dbReference type="InterPro" id="IPR051678">
    <property type="entry name" value="AGP_Transferase"/>
</dbReference>
<sequence>MKLKLDTPKIKQMAPDAVALEESMRLRQEWLFELTEPRTQADIMRLVKKHVQGVPCDLCKPYSGASSDTFRANFLGCTILVRFPKCGSLAMFPEEAVRNEAAVLRYLQANTGIPVPFVNYHGTAEEGLPFLRSPFLILDYMIHTGSLADTLRLATESLGRGKGHEEELGNKTADPKVGSDTLEAVYGEMANVLLHLSRAAFEAIGALDQVNGNDDNEEEETWEVRYRPLTMQMNQLTHVGSLPRARLPGPETTFATSTDYFSHLADLHLAHLRSQRNSAIDCAADCRRKFVARRLFQRLASADRLADPALRYGPFPLWCDELAPRHALTNGDGRVAAIIDWKHTYAAPAEFAHAPPWWLLLTEPEDWAGGFEAWEDAYAPRLELFLRVLREREDAAFADGWLPGEGEEPRLSDRMSASWETGGFWLAYAARKSFAFDWIYWHKLDQRFFGPLPPGVGPEDAWRERLHMLDEADFAEMDELVLAKLEEMKTCELKWEPEEVWPLNIEQTVEVASNGDTS</sequence>
<keyword evidence="1" id="KW-0808">Transferase</keyword>
<dbReference type="GeneID" id="30026113"/>